<accession>A0A9D1KVD4</accession>
<dbReference type="GO" id="GO:0005524">
    <property type="term" value="F:ATP binding"/>
    <property type="evidence" value="ECO:0007669"/>
    <property type="project" value="UniProtKB-UniRule"/>
</dbReference>
<evidence type="ECO:0000313" key="8">
    <source>
        <dbReference type="Proteomes" id="UP000824159"/>
    </source>
</evidence>
<dbReference type="InterPro" id="IPR053931">
    <property type="entry name" value="RapZ_C"/>
</dbReference>
<evidence type="ECO:0000256" key="2">
    <source>
        <dbReference type="ARBA" id="ARBA00022840"/>
    </source>
</evidence>
<keyword evidence="1 4" id="KW-0547">Nucleotide-binding</keyword>
<feature type="binding site" evidence="4">
    <location>
        <begin position="58"/>
        <end position="61"/>
    </location>
    <ligand>
        <name>GTP</name>
        <dbReference type="ChEBI" id="CHEBI:37565"/>
    </ligand>
</feature>
<dbReference type="GO" id="GO:0005525">
    <property type="term" value="F:GTP binding"/>
    <property type="evidence" value="ECO:0007669"/>
    <property type="project" value="UniProtKB-UniRule"/>
</dbReference>
<dbReference type="HAMAP" id="MF_00636">
    <property type="entry name" value="RapZ_like"/>
    <property type="match status" value="1"/>
</dbReference>
<dbReference type="PANTHER" id="PTHR30448:SF0">
    <property type="entry name" value="RNASE ADAPTER PROTEIN RAPZ"/>
    <property type="match status" value="1"/>
</dbReference>
<evidence type="ECO:0000256" key="4">
    <source>
        <dbReference type="HAMAP-Rule" id="MF_00636"/>
    </source>
</evidence>
<evidence type="ECO:0000259" key="6">
    <source>
        <dbReference type="Pfam" id="PF22740"/>
    </source>
</evidence>
<dbReference type="PIRSF" id="PIRSF005052">
    <property type="entry name" value="P-loopkin"/>
    <property type="match status" value="1"/>
</dbReference>
<sequence length="282" mass="32028">MKAIIITGLSGAGKTQAMDCLEDMGYYCIDNMPPALIKSFIDLTANGKGIDKAAFVIDVRGGKLFNDFKEALDELRQNGIEYKILYLEASDRVLMRRYNETRRNHPLSEGGGSVMSGLQKEREMLSVLRDNADYIIDTSNLKTAQLWDEIKHSLTTGENQKTFMINIMSFGYKKGTPIAGDMVFDMRFIPNPYYVKSLRPLTGNNAKVSKYVLRQKVAQDFLDRAIELIDMLIPFYIKEGKYSLNICIGCTGGQHRSVAMANELRRRLREEGKRTTLEHRDL</sequence>
<feature type="binding site" evidence="4">
    <location>
        <begin position="8"/>
        <end position="15"/>
    </location>
    <ligand>
        <name>ATP</name>
        <dbReference type="ChEBI" id="CHEBI:30616"/>
    </ligand>
</feature>
<feature type="domain" description="RapZ-like N-terminal" evidence="5">
    <location>
        <begin position="1"/>
        <end position="156"/>
    </location>
</feature>
<dbReference type="InterPro" id="IPR005337">
    <property type="entry name" value="RapZ-like"/>
</dbReference>
<dbReference type="Pfam" id="PF03668">
    <property type="entry name" value="RapZ-like_N"/>
    <property type="match status" value="1"/>
</dbReference>
<reference evidence="7" key="2">
    <citation type="journal article" date="2021" name="PeerJ">
        <title>Extensive microbial diversity within the chicken gut microbiome revealed by metagenomics and culture.</title>
        <authorList>
            <person name="Gilroy R."/>
            <person name="Ravi A."/>
            <person name="Getino M."/>
            <person name="Pursley I."/>
            <person name="Horton D.L."/>
            <person name="Alikhan N.F."/>
            <person name="Baker D."/>
            <person name="Gharbi K."/>
            <person name="Hall N."/>
            <person name="Watson M."/>
            <person name="Adriaenssens E.M."/>
            <person name="Foster-Nyarko E."/>
            <person name="Jarju S."/>
            <person name="Secka A."/>
            <person name="Antonio M."/>
            <person name="Oren A."/>
            <person name="Chaudhuri R.R."/>
            <person name="La Ragione R."/>
            <person name="Hildebrand F."/>
            <person name="Pallen M.J."/>
        </authorList>
    </citation>
    <scope>NUCLEOTIDE SEQUENCE</scope>
    <source>
        <strain evidence="7">CHK176-22527</strain>
    </source>
</reference>
<keyword evidence="3 4" id="KW-0342">GTP-binding</keyword>
<keyword evidence="2 4" id="KW-0067">ATP-binding</keyword>
<dbReference type="EMBL" id="DVLX01000040">
    <property type="protein sequence ID" value="HIT99364.1"/>
    <property type="molecule type" value="Genomic_DNA"/>
</dbReference>
<organism evidence="7 8">
    <name type="scientific">Candidatus Allocopromorpha excrementavium</name>
    <dbReference type="NCBI Taxonomy" id="2840741"/>
    <lineage>
        <taxon>Bacteria</taxon>
        <taxon>Bacillati</taxon>
        <taxon>Bacillota</taxon>
        <taxon>Clostridia</taxon>
        <taxon>Eubacteriales</taxon>
        <taxon>Eubacteriaceae</taxon>
        <taxon>Eubacteriaceae incertae sedis</taxon>
        <taxon>Candidatus Allocopromorpha</taxon>
    </lineage>
</organism>
<dbReference type="AlphaFoldDB" id="A0A9D1KVD4"/>
<dbReference type="Gene3D" id="3.40.50.300">
    <property type="entry name" value="P-loop containing nucleotide triphosphate hydrolases"/>
    <property type="match status" value="1"/>
</dbReference>
<feature type="domain" description="RapZ C-terminal" evidence="6">
    <location>
        <begin position="164"/>
        <end position="282"/>
    </location>
</feature>
<dbReference type="InterPro" id="IPR053930">
    <property type="entry name" value="RapZ-like_N"/>
</dbReference>
<dbReference type="PANTHER" id="PTHR30448">
    <property type="entry name" value="RNASE ADAPTER PROTEIN RAPZ"/>
    <property type="match status" value="1"/>
</dbReference>
<dbReference type="NCBIfam" id="NF003828">
    <property type="entry name" value="PRK05416.1"/>
    <property type="match status" value="1"/>
</dbReference>
<gene>
    <name evidence="7" type="primary">rapZ</name>
    <name evidence="7" type="ORF">IAD12_03815</name>
</gene>
<evidence type="ECO:0000256" key="3">
    <source>
        <dbReference type="ARBA" id="ARBA00023134"/>
    </source>
</evidence>
<dbReference type="SUPFAM" id="SSF52540">
    <property type="entry name" value="P-loop containing nucleoside triphosphate hydrolases"/>
    <property type="match status" value="1"/>
</dbReference>
<protein>
    <submittedName>
        <fullName evidence="7">RNase adapter RapZ</fullName>
    </submittedName>
</protein>
<reference evidence="7" key="1">
    <citation type="submission" date="2020-10" db="EMBL/GenBank/DDBJ databases">
        <authorList>
            <person name="Gilroy R."/>
        </authorList>
    </citation>
    <scope>NUCLEOTIDE SEQUENCE</scope>
    <source>
        <strain evidence="7">CHK176-22527</strain>
    </source>
</reference>
<proteinExistence type="inferred from homology"/>
<name>A0A9D1KVD4_9FIRM</name>
<evidence type="ECO:0000259" key="5">
    <source>
        <dbReference type="Pfam" id="PF03668"/>
    </source>
</evidence>
<dbReference type="Pfam" id="PF22740">
    <property type="entry name" value="PapZ_C"/>
    <property type="match status" value="1"/>
</dbReference>
<evidence type="ECO:0000313" key="7">
    <source>
        <dbReference type="EMBL" id="HIT99364.1"/>
    </source>
</evidence>
<dbReference type="InterPro" id="IPR027417">
    <property type="entry name" value="P-loop_NTPase"/>
</dbReference>
<dbReference type="Proteomes" id="UP000824159">
    <property type="component" value="Unassembled WGS sequence"/>
</dbReference>
<evidence type="ECO:0000256" key="1">
    <source>
        <dbReference type="ARBA" id="ARBA00022741"/>
    </source>
</evidence>
<comment type="caution">
    <text evidence="7">The sequence shown here is derived from an EMBL/GenBank/DDBJ whole genome shotgun (WGS) entry which is preliminary data.</text>
</comment>